<evidence type="ECO:0000259" key="1">
    <source>
        <dbReference type="Pfam" id="PF03796"/>
    </source>
</evidence>
<accession>A0A7S9QDE5</accession>
<dbReference type="GO" id="GO:0006260">
    <property type="term" value="P:DNA replication"/>
    <property type="evidence" value="ECO:0007669"/>
    <property type="project" value="InterPro"/>
</dbReference>
<dbReference type="SUPFAM" id="SSF52540">
    <property type="entry name" value="P-loop containing nucleoside triphosphate hydrolases"/>
    <property type="match status" value="1"/>
</dbReference>
<feature type="domain" description="SF4 helicase" evidence="1">
    <location>
        <begin position="140"/>
        <end position="209"/>
    </location>
</feature>
<dbReference type="Proteomes" id="UP000594800">
    <property type="component" value="Chromosome"/>
</dbReference>
<dbReference type="InterPro" id="IPR027417">
    <property type="entry name" value="P-loop_NTPase"/>
</dbReference>
<dbReference type="GO" id="GO:0003678">
    <property type="term" value="F:DNA helicase activity"/>
    <property type="evidence" value="ECO:0007669"/>
    <property type="project" value="InterPro"/>
</dbReference>
<dbReference type="GO" id="GO:0005829">
    <property type="term" value="C:cytosol"/>
    <property type="evidence" value="ECO:0007669"/>
    <property type="project" value="TreeGrafter"/>
</dbReference>
<sequence>MRLSAPVFRLKRRAKLLSRTEGIPLHAALDRLAAEEGFRSWSHLSTKLAEARPARRILDALTPGDLVLLGARPGHGKTLLGLELLCEALGEGWAGLFFTLDYTEADVHRRLVDLGPVAKTADRLILDTSDAICADHVIGRLAQVDGPALAVIDYLQLLDQDRRHPPLGQQVEALSAYARTSGAVIVAISQIDRRFDLAGDGMPGLGDVRLPNPVDLTLFTRTCFLHDGAVRVERTG</sequence>
<name>A0A7S9QDE5_9RHOB</name>
<dbReference type="PANTHER" id="PTHR30153">
    <property type="entry name" value="REPLICATIVE DNA HELICASE DNAB"/>
    <property type="match status" value="1"/>
</dbReference>
<organism evidence="2 3">
    <name type="scientific">Pontivivens ytuae</name>
    <dbReference type="NCBI Taxonomy" id="2789856"/>
    <lineage>
        <taxon>Bacteria</taxon>
        <taxon>Pseudomonadati</taxon>
        <taxon>Pseudomonadota</taxon>
        <taxon>Alphaproteobacteria</taxon>
        <taxon>Rhodobacterales</taxon>
        <taxon>Paracoccaceae</taxon>
        <taxon>Pontivivens</taxon>
    </lineage>
</organism>
<gene>
    <name evidence="2" type="ORF">I0K15_05540</name>
</gene>
<dbReference type="Gene3D" id="3.40.50.300">
    <property type="entry name" value="P-loop containing nucleotide triphosphate hydrolases"/>
    <property type="match status" value="2"/>
</dbReference>
<dbReference type="InterPro" id="IPR007694">
    <property type="entry name" value="DNA_helicase_DnaB-like_C"/>
</dbReference>
<dbReference type="GO" id="GO:0005524">
    <property type="term" value="F:ATP binding"/>
    <property type="evidence" value="ECO:0007669"/>
    <property type="project" value="InterPro"/>
</dbReference>
<dbReference type="KEGG" id="poz:I0K15_05540"/>
<reference evidence="2 3" key="1">
    <citation type="submission" date="2020-11" db="EMBL/GenBank/DDBJ databases">
        <title>Description of Pontivivens ytuae sp. nov. isolated from deep sea sediment of Mariana Trench.</title>
        <authorList>
            <person name="Wang Z."/>
            <person name="Sun Q.-L."/>
            <person name="Xu X.-D."/>
            <person name="Tang Y.-Z."/>
            <person name="Zhang J."/>
        </authorList>
    </citation>
    <scope>NUCLEOTIDE SEQUENCE [LARGE SCALE GENOMIC DNA]</scope>
    <source>
        <strain evidence="2 3">MT2928</strain>
    </source>
</reference>
<dbReference type="NCBIfam" id="NF004629">
    <property type="entry name" value="PRK05973.1"/>
    <property type="match status" value="1"/>
</dbReference>
<proteinExistence type="predicted"/>
<evidence type="ECO:0000313" key="2">
    <source>
        <dbReference type="EMBL" id="QPH55203.1"/>
    </source>
</evidence>
<protein>
    <submittedName>
        <fullName evidence="2">AAA family ATPase</fullName>
    </submittedName>
</protein>
<dbReference type="AlphaFoldDB" id="A0A7S9QDE5"/>
<keyword evidence="3" id="KW-1185">Reference proteome</keyword>
<dbReference type="EMBL" id="CP064942">
    <property type="protein sequence ID" value="QPH55203.1"/>
    <property type="molecule type" value="Genomic_DNA"/>
</dbReference>
<evidence type="ECO:0000313" key="3">
    <source>
        <dbReference type="Proteomes" id="UP000594800"/>
    </source>
</evidence>
<dbReference type="RefSeq" id="WP_196104402.1">
    <property type="nucleotide sequence ID" value="NZ_CP064942.1"/>
</dbReference>
<dbReference type="PANTHER" id="PTHR30153:SF2">
    <property type="entry name" value="REPLICATIVE DNA HELICASE"/>
    <property type="match status" value="1"/>
</dbReference>
<dbReference type="Pfam" id="PF03796">
    <property type="entry name" value="DnaB_C"/>
    <property type="match status" value="1"/>
</dbReference>